<reference evidence="1 2" key="1">
    <citation type="journal article" date="2016" name="Nat. Commun.">
        <title>Thousands of microbial genomes shed light on interconnected biogeochemical processes in an aquifer system.</title>
        <authorList>
            <person name="Anantharaman K."/>
            <person name="Brown C.T."/>
            <person name="Hug L.A."/>
            <person name="Sharon I."/>
            <person name="Castelle C.J."/>
            <person name="Probst A.J."/>
            <person name="Thomas B.C."/>
            <person name="Singh A."/>
            <person name="Wilkins M.J."/>
            <person name="Karaoz U."/>
            <person name="Brodie E.L."/>
            <person name="Williams K.H."/>
            <person name="Hubbard S.S."/>
            <person name="Banfield J.F."/>
        </authorList>
    </citation>
    <scope>NUCLEOTIDE SEQUENCE [LARGE SCALE GENOMIC DNA]</scope>
</reference>
<evidence type="ECO:0000313" key="2">
    <source>
        <dbReference type="Proteomes" id="UP000179252"/>
    </source>
</evidence>
<proteinExistence type="predicted"/>
<dbReference type="EMBL" id="MFAU01000011">
    <property type="protein sequence ID" value="OGD84800.1"/>
    <property type="molecule type" value="Genomic_DNA"/>
</dbReference>
<gene>
    <name evidence="1" type="ORF">A2165_02145</name>
</gene>
<comment type="caution">
    <text evidence="1">The sequence shown here is derived from an EMBL/GenBank/DDBJ whole genome shotgun (WGS) entry which is preliminary data.</text>
</comment>
<name>A0A1F5FYW4_9BACT</name>
<dbReference type="Proteomes" id="UP000179252">
    <property type="component" value="Unassembled WGS sequence"/>
</dbReference>
<evidence type="ECO:0000313" key="1">
    <source>
        <dbReference type="EMBL" id="OGD84800.1"/>
    </source>
</evidence>
<organism evidence="1 2">
    <name type="scientific">Candidatus Curtissbacteria bacterium RBG_13_40_7</name>
    <dbReference type="NCBI Taxonomy" id="1797706"/>
    <lineage>
        <taxon>Bacteria</taxon>
        <taxon>Candidatus Curtissiibacteriota</taxon>
    </lineage>
</organism>
<dbReference type="AlphaFoldDB" id="A0A1F5FYW4"/>
<sequence length="235" mass="26505">MTMPESDSRDPFLLNGIVLTPALEREIQGLLSDREEVGPINVSAVTRVIDKVRAQLRFSHFDDPPFVVPKEFLMNSLDATVAVGKLTQVPDLELLEWVPTLNHEVALIYRESTWFIIKGLPAEIPCWLRFNDSAIDIHSHPVCYGGLSIPSPVDFGGCLLNGSNFVVGNEGLCQYWPILSEEDGHRLDEHEITAGLGERPNFREYLAYLLQIGARFRFCPWRSLDNEKLSAMLQI</sequence>
<protein>
    <submittedName>
        <fullName evidence="1">Uncharacterized protein</fullName>
    </submittedName>
</protein>
<accession>A0A1F5FYW4</accession>